<dbReference type="CDD" id="cd00067">
    <property type="entry name" value="GAL4"/>
    <property type="match status" value="1"/>
</dbReference>
<keyword evidence="6" id="KW-0804">Transcription</keyword>
<dbReference type="SMART" id="SM00906">
    <property type="entry name" value="Fungal_trans"/>
    <property type="match status" value="1"/>
</dbReference>
<keyword evidence="4" id="KW-0805">Transcription regulation</keyword>
<feature type="region of interest" description="Disordered" evidence="8">
    <location>
        <begin position="570"/>
        <end position="589"/>
    </location>
</feature>
<dbReference type="InterPro" id="IPR052202">
    <property type="entry name" value="Yeast_MetPath_Reg"/>
</dbReference>
<proteinExistence type="predicted"/>
<dbReference type="EMBL" id="JBFXLU010000203">
    <property type="protein sequence ID" value="KAL2835475.1"/>
    <property type="molecule type" value="Genomic_DNA"/>
</dbReference>
<evidence type="ECO:0000256" key="4">
    <source>
        <dbReference type="ARBA" id="ARBA00023015"/>
    </source>
</evidence>
<keyword evidence="7" id="KW-0539">Nucleus</keyword>
<organism evidence="10 11">
    <name type="scientific">Aspergillus pseudoustus</name>
    <dbReference type="NCBI Taxonomy" id="1810923"/>
    <lineage>
        <taxon>Eukaryota</taxon>
        <taxon>Fungi</taxon>
        <taxon>Dikarya</taxon>
        <taxon>Ascomycota</taxon>
        <taxon>Pezizomycotina</taxon>
        <taxon>Eurotiomycetes</taxon>
        <taxon>Eurotiomycetidae</taxon>
        <taxon>Eurotiales</taxon>
        <taxon>Aspergillaceae</taxon>
        <taxon>Aspergillus</taxon>
        <taxon>Aspergillus subgen. Nidulantes</taxon>
    </lineage>
</organism>
<dbReference type="InterPro" id="IPR001138">
    <property type="entry name" value="Zn2Cys6_DnaBD"/>
</dbReference>
<comment type="subcellular location">
    <subcellularLocation>
        <location evidence="1">Nucleus</location>
    </subcellularLocation>
</comment>
<dbReference type="SMART" id="SM00066">
    <property type="entry name" value="GAL4"/>
    <property type="match status" value="1"/>
</dbReference>
<name>A0ABR4J680_9EURO</name>
<evidence type="ECO:0000256" key="6">
    <source>
        <dbReference type="ARBA" id="ARBA00023163"/>
    </source>
</evidence>
<accession>A0ABR4J680</accession>
<comment type="caution">
    <text evidence="10">The sequence shown here is derived from an EMBL/GenBank/DDBJ whole genome shotgun (WGS) entry which is preliminary data.</text>
</comment>
<dbReference type="PANTHER" id="PTHR47782:SF12">
    <property type="entry name" value="ZN(II)2CYS6 TRANSCRIPTION FACTOR (EUROFUNG)"/>
    <property type="match status" value="1"/>
</dbReference>
<dbReference type="Gene3D" id="4.10.240.10">
    <property type="entry name" value="Zn(2)-C6 fungal-type DNA-binding domain"/>
    <property type="match status" value="1"/>
</dbReference>
<dbReference type="PANTHER" id="PTHR47782">
    <property type="entry name" value="ZN(II)2CYS6 TRANSCRIPTION FACTOR (EUROFUNG)-RELATED"/>
    <property type="match status" value="1"/>
</dbReference>
<evidence type="ECO:0000256" key="2">
    <source>
        <dbReference type="ARBA" id="ARBA00022723"/>
    </source>
</evidence>
<evidence type="ECO:0000256" key="5">
    <source>
        <dbReference type="ARBA" id="ARBA00023125"/>
    </source>
</evidence>
<feature type="region of interest" description="Disordered" evidence="8">
    <location>
        <begin position="74"/>
        <end position="98"/>
    </location>
</feature>
<dbReference type="PROSITE" id="PS50048">
    <property type="entry name" value="ZN2_CY6_FUNGAL_2"/>
    <property type="match status" value="1"/>
</dbReference>
<feature type="domain" description="Zn(2)-C6 fungal-type" evidence="9">
    <location>
        <begin position="12"/>
        <end position="42"/>
    </location>
</feature>
<dbReference type="Pfam" id="PF04082">
    <property type="entry name" value="Fungal_trans"/>
    <property type="match status" value="1"/>
</dbReference>
<protein>
    <submittedName>
        <fullName evidence="10">Fungal-specific transcription factor domain-containing protein</fullName>
    </submittedName>
</protein>
<evidence type="ECO:0000313" key="10">
    <source>
        <dbReference type="EMBL" id="KAL2835475.1"/>
    </source>
</evidence>
<evidence type="ECO:0000256" key="3">
    <source>
        <dbReference type="ARBA" id="ARBA00022833"/>
    </source>
</evidence>
<keyword evidence="2" id="KW-0479">Metal-binding</keyword>
<keyword evidence="5" id="KW-0238">DNA-binding</keyword>
<keyword evidence="3" id="KW-0862">Zinc</keyword>
<evidence type="ECO:0000313" key="11">
    <source>
        <dbReference type="Proteomes" id="UP001610446"/>
    </source>
</evidence>
<sequence>MSADPRFPRLPACHACYTKKIKCDNIRPKCAPCARSNAECITLGLDGHQPVSRRYIHELEQRVRALQSELQDALDELPDPVSGKRKRRNSARSTYSSPNFTEGAGLSFMRPLFTDPGWRAHNPTLLQNLSRSARLVEATITPNALPSPETARAVFDSYLTGTHVLNPFLLRQEIEEIYTRVFLSSDASESAPHDLFRAYMILAIGAIHAFRRGSHEHHPYGYYLSAMHHFTAPILSRGLESIQDLLLIGRFGIYHHIGTSIWEITQLCMRLCIEQGLHRPPTTRKSLLHEQLQRRVFWECYVIDRYSSITLDRPLAIADREIRVFLPVNANDDEIEAAEGSVPDLDIFQVSPRSQIETTDLSVFFLCIRLRQITSKIHSLFQFKKPHSADSSGSLASVTAPGRIYTNLYRLLQELDDWRRSVPVIESPRCLYESQDFYDLRWMRERLLLVRKAMDLVPRRGHLPPRDLLELCSQYAMGTITVFCRLYESQRLTYTRSYFQTLFTAGLSIIFYLSVAVDPDQGTVYQAIDALSHAERVLKQMGEELPDAVQYVTVYEALYRHTLEKLRHSGRWSGQRPRGPHADDHAESPTVDYDATGVVPTLPQTQLIHSADTRAFGDWPLPTPNSLAPGSGTDVTTVDSQTINVPEDVLSFSALFWDDTMWSVEAGLGEYAYGNPPGISLWDGGTYPS</sequence>
<keyword evidence="11" id="KW-1185">Reference proteome</keyword>
<dbReference type="InterPro" id="IPR007219">
    <property type="entry name" value="XnlR_reg_dom"/>
</dbReference>
<evidence type="ECO:0000259" key="9">
    <source>
        <dbReference type="PROSITE" id="PS50048"/>
    </source>
</evidence>
<evidence type="ECO:0000256" key="8">
    <source>
        <dbReference type="SAM" id="MobiDB-lite"/>
    </source>
</evidence>
<evidence type="ECO:0000256" key="1">
    <source>
        <dbReference type="ARBA" id="ARBA00004123"/>
    </source>
</evidence>
<dbReference type="CDD" id="cd12148">
    <property type="entry name" value="fungal_TF_MHR"/>
    <property type="match status" value="1"/>
</dbReference>
<dbReference type="Proteomes" id="UP001610446">
    <property type="component" value="Unassembled WGS sequence"/>
</dbReference>
<gene>
    <name evidence="10" type="ORF">BJY01DRAFT_259158</name>
</gene>
<dbReference type="Pfam" id="PF00172">
    <property type="entry name" value="Zn_clus"/>
    <property type="match status" value="1"/>
</dbReference>
<evidence type="ECO:0000256" key="7">
    <source>
        <dbReference type="ARBA" id="ARBA00023242"/>
    </source>
</evidence>
<dbReference type="InterPro" id="IPR036864">
    <property type="entry name" value="Zn2-C6_fun-type_DNA-bd_sf"/>
</dbReference>
<dbReference type="SUPFAM" id="SSF57701">
    <property type="entry name" value="Zn2/Cys6 DNA-binding domain"/>
    <property type="match status" value="1"/>
</dbReference>
<reference evidence="10 11" key="1">
    <citation type="submission" date="2024-07" db="EMBL/GenBank/DDBJ databases">
        <title>Section-level genome sequencing and comparative genomics of Aspergillus sections Usti and Cavernicolus.</title>
        <authorList>
            <consortium name="Lawrence Berkeley National Laboratory"/>
            <person name="Nybo J.L."/>
            <person name="Vesth T.C."/>
            <person name="Theobald S."/>
            <person name="Frisvad J.C."/>
            <person name="Larsen T.O."/>
            <person name="Kjaerboelling I."/>
            <person name="Rothschild-Mancinelli K."/>
            <person name="Lyhne E.K."/>
            <person name="Kogle M.E."/>
            <person name="Barry K."/>
            <person name="Clum A."/>
            <person name="Na H."/>
            <person name="Ledsgaard L."/>
            <person name="Lin J."/>
            <person name="Lipzen A."/>
            <person name="Kuo A."/>
            <person name="Riley R."/>
            <person name="Mondo S."/>
            <person name="Labutti K."/>
            <person name="Haridas S."/>
            <person name="Pangalinan J."/>
            <person name="Salamov A.A."/>
            <person name="Simmons B.A."/>
            <person name="Magnuson J.K."/>
            <person name="Chen J."/>
            <person name="Drula E."/>
            <person name="Henrissat B."/>
            <person name="Wiebenga A."/>
            <person name="Lubbers R.J."/>
            <person name="Gomes A.C."/>
            <person name="Makela M.R."/>
            <person name="Stajich J."/>
            <person name="Grigoriev I.V."/>
            <person name="Mortensen U.H."/>
            <person name="De Vries R.P."/>
            <person name="Baker S.E."/>
            <person name="Andersen M.R."/>
        </authorList>
    </citation>
    <scope>NUCLEOTIDE SEQUENCE [LARGE SCALE GENOMIC DNA]</scope>
    <source>
        <strain evidence="10 11">CBS 123904</strain>
    </source>
</reference>